<keyword evidence="2" id="KW-0732">Signal</keyword>
<organism evidence="3 4">
    <name type="scientific">Bosea massiliensis</name>
    <dbReference type="NCBI Taxonomy" id="151419"/>
    <lineage>
        <taxon>Bacteria</taxon>
        <taxon>Pseudomonadati</taxon>
        <taxon>Pseudomonadota</taxon>
        <taxon>Alphaproteobacteria</taxon>
        <taxon>Hyphomicrobiales</taxon>
        <taxon>Boseaceae</taxon>
        <taxon>Bosea</taxon>
    </lineage>
</organism>
<dbReference type="Proteomes" id="UP001596060">
    <property type="component" value="Unassembled WGS sequence"/>
</dbReference>
<dbReference type="InterPro" id="IPR010642">
    <property type="entry name" value="Invasion_prot_B"/>
</dbReference>
<proteinExistence type="predicted"/>
<dbReference type="InterPro" id="IPR038696">
    <property type="entry name" value="IalB_sf"/>
</dbReference>
<keyword evidence="4" id="KW-1185">Reference proteome</keyword>
<gene>
    <name evidence="3" type="ORF">ACFPN9_13095</name>
</gene>
<name>A0ABW0P1G2_9HYPH</name>
<evidence type="ECO:0000256" key="2">
    <source>
        <dbReference type="SAM" id="SignalP"/>
    </source>
</evidence>
<evidence type="ECO:0000313" key="4">
    <source>
        <dbReference type="Proteomes" id="UP001596060"/>
    </source>
</evidence>
<comment type="caution">
    <text evidence="3">The sequence shown here is derived from an EMBL/GenBank/DDBJ whole genome shotgun (WGS) entry which is preliminary data.</text>
</comment>
<accession>A0ABW0P1G2</accession>
<sequence>MQKNLPIFLSCSVLALSFNVAVSFAQPSRQMAIPGQAPTLVTPPLMIEAGDWDAPAPGAVTGRSLFAEPATARPTEVKKATPAKESLPATSSKPVSAKVEAPATVKKVPSAPEPKIQEVASPKAPAPAFIPVDTTRAAWGSLNVGGSSAYPSELPAALAQPEADKPAIAAPSDIGPRAVPVKRPASVEKPVESVKAAVTAPAPTPAPAAVAKVRFTGNQGKAKAPELAILPKGTVDNGDVLKMTRAFGDWSLSCDMQLDLNERICRIEQSISSGADEKLNWKIATKPNGRPVIVFDFTDKIDPGPGLEVSFSGFEKSLASTEWSCDAGKCQTSMDIVGPVAGWFSDAPQIAFSFTRDGQKVRLNASMKGFQQAMAASQNPLGTQKADPKTAADAPATKNEKTAQLK</sequence>
<dbReference type="Pfam" id="PF06776">
    <property type="entry name" value="IalB"/>
    <property type="match status" value="1"/>
</dbReference>
<evidence type="ECO:0000256" key="1">
    <source>
        <dbReference type="SAM" id="MobiDB-lite"/>
    </source>
</evidence>
<feature type="region of interest" description="Disordered" evidence="1">
    <location>
        <begin position="373"/>
        <end position="406"/>
    </location>
</feature>
<feature type="signal peptide" evidence="2">
    <location>
        <begin position="1"/>
        <end position="25"/>
    </location>
</feature>
<dbReference type="RefSeq" id="WP_377817164.1">
    <property type="nucleotide sequence ID" value="NZ_JBHSLU010000037.1"/>
</dbReference>
<reference evidence="4" key="1">
    <citation type="journal article" date="2019" name="Int. J. Syst. Evol. Microbiol.">
        <title>The Global Catalogue of Microorganisms (GCM) 10K type strain sequencing project: providing services to taxonomists for standard genome sequencing and annotation.</title>
        <authorList>
            <consortium name="The Broad Institute Genomics Platform"/>
            <consortium name="The Broad Institute Genome Sequencing Center for Infectious Disease"/>
            <person name="Wu L."/>
            <person name="Ma J."/>
        </authorList>
    </citation>
    <scope>NUCLEOTIDE SEQUENCE [LARGE SCALE GENOMIC DNA]</scope>
    <source>
        <strain evidence="4">CCUG 43117</strain>
    </source>
</reference>
<dbReference type="EMBL" id="JBHSLU010000037">
    <property type="protein sequence ID" value="MFC5506193.1"/>
    <property type="molecule type" value="Genomic_DNA"/>
</dbReference>
<dbReference type="Gene3D" id="2.60.40.1880">
    <property type="entry name" value="Invasion associated locus B (IalB) protein"/>
    <property type="match status" value="1"/>
</dbReference>
<feature type="region of interest" description="Disordered" evidence="1">
    <location>
        <begin position="68"/>
        <end position="95"/>
    </location>
</feature>
<protein>
    <submittedName>
        <fullName evidence="3">Invasion associated locus B family protein</fullName>
    </submittedName>
</protein>
<evidence type="ECO:0000313" key="3">
    <source>
        <dbReference type="EMBL" id="MFC5506193.1"/>
    </source>
</evidence>
<feature type="region of interest" description="Disordered" evidence="1">
    <location>
        <begin position="165"/>
        <end position="186"/>
    </location>
</feature>
<feature type="chain" id="PRO_5046085666" evidence="2">
    <location>
        <begin position="26"/>
        <end position="406"/>
    </location>
</feature>